<accession>A0A5B7JG00</accession>
<evidence type="ECO:0000313" key="2">
    <source>
        <dbReference type="EMBL" id="MPC92287.1"/>
    </source>
</evidence>
<evidence type="ECO:0000313" key="3">
    <source>
        <dbReference type="Proteomes" id="UP000324222"/>
    </source>
</evidence>
<sequence length="97" mass="10956">MFISPIFLPLYPLTSRASSPLPVTHTATHSLPPLQPVTQYPSYDGDTDQETDRLLGQQRSDDPGFYDEKVSTTCFSVGRVIESVERQNLLKSKHKNY</sequence>
<reference evidence="2 3" key="1">
    <citation type="submission" date="2019-05" db="EMBL/GenBank/DDBJ databases">
        <title>Another draft genome of Portunus trituberculatus and its Hox gene families provides insights of decapod evolution.</title>
        <authorList>
            <person name="Jeong J.-H."/>
            <person name="Song I."/>
            <person name="Kim S."/>
            <person name="Choi T."/>
            <person name="Kim D."/>
            <person name="Ryu S."/>
            <person name="Kim W."/>
        </authorList>
    </citation>
    <scope>NUCLEOTIDE SEQUENCE [LARGE SCALE GENOMIC DNA]</scope>
    <source>
        <tissue evidence="2">Muscle</tissue>
    </source>
</reference>
<keyword evidence="3" id="KW-1185">Reference proteome</keyword>
<organism evidence="2 3">
    <name type="scientific">Portunus trituberculatus</name>
    <name type="common">Swimming crab</name>
    <name type="synonym">Neptunus trituberculatus</name>
    <dbReference type="NCBI Taxonomy" id="210409"/>
    <lineage>
        <taxon>Eukaryota</taxon>
        <taxon>Metazoa</taxon>
        <taxon>Ecdysozoa</taxon>
        <taxon>Arthropoda</taxon>
        <taxon>Crustacea</taxon>
        <taxon>Multicrustacea</taxon>
        <taxon>Malacostraca</taxon>
        <taxon>Eumalacostraca</taxon>
        <taxon>Eucarida</taxon>
        <taxon>Decapoda</taxon>
        <taxon>Pleocyemata</taxon>
        <taxon>Brachyura</taxon>
        <taxon>Eubrachyura</taxon>
        <taxon>Portunoidea</taxon>
        <taxon>Portunidae</taxon>
        <taxon>Portuninae</taxon>
        <taxon>Portunus</taxon>
    </lineage>
</organism>
<name>A0A5B7JG00_PORTR</name>
<evidence type="ECO:0000256" key="1">
    <source>
        <dbReference type="SAM" id="MobiDB-lite"/>
    </source>
</evidence>
<dbReference type="Proteomes" id="UP000324222">
    <property type="component" value="Unassembled WGS sequence"/>
</dbReference>
<gene>
    <name evidence="2" type="ORF">E2C01_087366</name>
</gene>
<comment type="caution">
    <text evidence="2">The sequence shown here is derived from an EMBL/GenBank/DDBJ whole genome shotgun (WGS) entry which is preliminary data.</text>
</comment>
<feature type="region of interest" description="Disordered" evidence="1">
    <location>
        <begin position="19"/>
        <end position="50"/>
    </location>
</feature>
<proteinExistence type="predicted"/>
<dbReference type="AlphaFoldDB" id="A0A5B7JG00"/>
<protein>
    <submittedName>
        <fullName evidence="2">Uncharacterized protein</fullName>
    </submittedName>
</protein>
<dbReference type="EMBL" id="VSRR010090728">
    <property type="protein sequence ID" value="MPC92287.1"/>
    <property type="molecule type" value="Genomic_DNA"/>
</dbReference>